<dbReference type="Proteomes" id="UP000838686">
    <property type="component" value="Unassembled WGS sequence"/>
</dbReference>
<evidence type="ECO:0000313" key="8">
    <source>
        <dbReference type="Proteomes" id="UP000838686"/>
    </source>
</evidence>
<evidence type="ECO:0000313" key="7">
    <source>
        <dbReference type="EMBL" id="CAH1209543.1"/>
    </source>
</evidence>
<keyword evidence="2" id="KW-0238">DNA-binding</keyword>
<dbReference type="Pfam" id="PF12833">
    <property type="entry name" value="HTH_18"/>
    <property type="match status" value="1"/>
</dbReference>
<dbReference type="Gene3D" id="3.40.50.2300">
    <property type="match status" value="1"/>
</dbReference>
<dbReference type="EC" id="3.5.1.44" evidence="7"/>
<dbReference type="SMART" id="SM00448">
    <property type="entry name" value="REC"/>
    <property type="match status" value="1"/>
</dbReference>
<dbReference type="SUPFAM" id="SSF52172">
    <property type="entry name" value="CheY-like"/>
    <property type="match status" value="1"/>
</dbReference>
<evidence type="ECO:0000256" key="4">
    <source>
        <dbReference type="PROSITE-ProRule" id="PRU00169"/>
    </source>
</evidence>
<keyword evidence="3" id="KW-0804">Transcription</keyword>
<dbReference type="PRINTS" id="PR00032">
    <property type="entry name" value="HTHARAC"/>
</dbReference>
<dbReference type="Gene3D" id="1.10.10.60">
    <property type="entry name" value="Homeodomain-like"/>
    <property type="match status" value="2"/>
</dbReference>
<dbReference type="PROSITE" id="PS50110">
    <property type="entry name" value="RESPONSE_REGULATORY"/>
    <property type="match status" value="1"/>
</dbReference>
<evidence type="ECO:0000256" key="3">
    <source>
        <dbReference type="ARBA" id="ARBA00023163"/>
    </source>
</evidence>
<evidence type="ECO:0000259" key="6">
    <source>
        <dbReference type="PROSITE" id="PS50110"/>
    </source>
</evidence>
<evidence type="ECO:0000256" key="2">
    <source>
        <dbReference type="ARBA" id="ARBA00023125"/>
    </source>
</evidence>
<comment type="caution">
    <text evidence="7">The sequence shown here is derived from an EMBL/GenBank/DDBJ whole genome shotgun (WGS) entry which is preliminary data.</text>
</comment>
<dbReference type="SMART" id="SM00342">
    <property type="entry name" value="HTH_ARAC"/>
    <property type="match status" value="1"/>
</dbReference>
<dbReference type="InterPro" id="IPR011006">
    <property type="entry name" value="CheY-like_superfamily"/>
</dbReference>
<evidence type="ECO:0000256" key="1">
    <source>
        <dbReference type="ARBA" id="ARBA00023015"/>
    </source>
</evidence>
<keyword evidence="8" id="KW-1185">Reference proteome</keyword>
<dbReference type="InterPro" id="IPR001789">
    <property type="entry name" value="Sig_transdc_resp-reg_receiver"/>
</dbReference>
<dbReference type="RefSeq" id="WP_236343414.1">
    <property type="nucleotide sequence ID" value="NZ_CAKMMF010000016.1"/>
</dbReference>
<keyword evidence="1" id="KW-0805">Transcription regulation</keyword>
<proteinExistence type="predicted"/>
<gene>
    <name evidence="7" type="primary">cheB_8</name>
    <name evidence="7" type="ORF">PAECIP111893_03052</name>
</gene>
<keyword evidence="4" id="KW-0597">Phosphoprotein</keyword>
<dbReference type="InterPro" id="IPR018060">
    <property type="entry name" value="HTH_AraC"/>
</dbReference>
<sequence length="526" mass="60774">MLRVILADDEPWIIKGLRKMIDWPSYSMEIVGQASDGRELMNLIDTQRPDIVISDISMPHMTGIEIIKKIKENNLPIKVIFISAYQDFNYARDAITYGAVDYIVKPVEKSKLDEVLNKTIDYFNKRQEEEIRKGKLQQLEHKNRDKEIQEILALLARGKLSPQTNEYRLAKQWIPYEQYCLGIVELDYRSNRSERWTDHEAKLVEFAVSNILQEVVVSSGIGHIFMKNNRYVYLSRELTKANILARDILGKIRSFLKLNVSIGISAPADELLSLSAAYGQAEQALERKFFDGLNDVYVYKPVEQKQSLEQQIYNGQQEVIRHLTSRLWKEAEVSLAGLFDTIRLASYPSRSLTLAACFSSVMSIMQAFTKTGALSSAAIDMHELQNKLAEYETYEELKAEIIRVLDEFHLGLDDQAGNQGKLLMAKVVQYIHDHYNEEITLESVASIAFMNPYYFSSFFKKHTKTNFKQYVTDIRMKEAVRLLTQTDRMIYEIAEQVGYSNARHFSDMFKKHMGKVPNDYRQDARG</sequence>
<dbReference type="Pfam" id="PF00072">
    <property type="entry name" value="Response_reg"/>
    <property type="match status" value="1"/>
</dbReference>
<dbReference type="PROSITE" id="PS01124">
    <property type="entry name" value="HTH_ARAC_FAMILY_2"/>
    <property type="match status" value="1"/>
</dbReference>
<keyword evidence="7" id="KW-0378">Hydrolase</keyword>
<evidence type="ECO:0000259" key="5">
    <source>
        <dbReference type="PROSITE" id="PS01124"/>
    </source>
</evidence>
<accession>A0ABN8GK78</accession>
<dbReference type="PANTHER" id="PTHR43280:SF28">
    <property type="entry name" value="HTH-TYPE TRANSCRIPTIONAL ACTIVATOR RHAS"/>
    <property type="match status" value="1"/>
</dbReference>
<dbReference type="InterPro" id="IPR020449">
    <property type="entry name" value="Tscrpt_reg_AraC-type_HTH"/>
</dbReference>
<dbReference type="GO" id="GO:0050568">
    <property type="term" value="F:protein-glutamine glutaminase activity"/>
    <property type="evidence" value="ECO:0007669"/>
    <property type="project" value="UniProtKB-EC"/>
</dbReference>
<dbReference type="EMBL" id="CAKMMF010000016">
    <property type="protein sequence ID" value="CAH1209543.1"/>
    <property type="molecule type" value="Genomic_DNA"/>
</dbReference>
<dbReference type="CDD" id="cd17536">
    <property type="entry name" value="REC_YesN-like"/>
    <property type="match status" value="1"/>
</dbReference>
<protein>
    <submittedName>
        <fullName evidence="7">Protein-glutamate methylesterase/protein-glutamine glutaminase</fullName>
        <ecNumber evidence="7">3.5.1.44</ecNumber>
    </submittedName>
</protein>
<feature type="modified residue" description="4-aspartylphosphate" evidence="4">
    <location>
        <position position="55"/>
    </location>
</feature>
<feature type="domain" description="Response regulatory" evidence="6">
    <location>
        <begin position="3"/>
        <end position="120"/>
    </location>
</feature>
<feature type="domain" description="HTH araC/xylS-type" evidence="5">
    <location>
        <begin position="425"/>
        <end position="523"/>
    </location>
</feature>
<organism evidence="7 8">
    <name type="scientific">Paenibacillus plantiphilus</name>
    <dbReference type="NCBI Taxonomy" id="2905650"/>
    <lineage>
        <taxon>Bacteria</taxon>
        <taxon>Bacillati</taxon>
        <taxon>Bacillota</taxon>
        <taxon>Bacilli</taxon>
        <taxon>Bacillales</taxon>
        <taxon>Paenibacillaceae</taxon>
        <taxon>Paenibacillus</taxon>
    </lineage>
</organism>
<name>A0ABN8GK78_9BACL</name>
<dbReference type="PANTHER" id="PTHR43280">
    <property type="entry name" value="ARAC-FAMILY TRANSCRIPTIONAL REGULATOR"/>
    <property type="match status" value="1"/>
</dbReference>
<reference evidence="7" key="1">
    <citation type="submission" date="2022-01" db="EMBL/GenBank/DDBJ databases">
        <authorList>
            <person name="Criscuolo A."/>
        </authorList>
    </citation>
    <scope>NUCLEOTIDE SEQUENCE</scope>
    <source>
        <strain evidence="7">CIP111893</strain>
    </source>
</reference>
<dbReference type="InterPro" id="IPR009057">
    <property type="entry name" value="Homeodomain-like_sf"/>
</dbReference>
<dbReference type="SUPFAM" id="SSF46689">
    <property type="entry name" value="Homeodomain-like"/>
    <property type="match status" value="2"/>
</dbReference>